<dbReference type="RefSeq" id="WP_264502603.1">
    <property type="nucleotide sequence ID" value="NZ_JAPDDS010000011.1"/>
</dbReference>
<dbReference type="NCBIfam" id="TIGR02464">
    <property type="entry name" value="ribofla_fusion"/>
    <property type="match status" value="1"/>
</dbReference>
<dbReference type="EMBL" id="JAPDDS010000011">
    <property type="protein sequence ID" value="MCW1886648.1"/>
    <property type="molecule type" value="Genomic_DNA"/>
</dbReference>
<organism evidence="4 5">
    <name type="scientific">Luteolibacter flavescens</name>
    <dbReference type="NCBI Taxonomy" id="1859460"/>
    <lineage>
        <taxon>Bacteria</taxon>
        <taxon>Pseudomonadati</taxon>
        <taxon>Verrucomicrobiota</taxon>
        <taxon>Verrucomicrobiia</taxon>
        <taxon>Verrucomicrobiales</taxon>
        <taxon>Verrucomicrobiaceae</taxon>
        <taxon>Luteolibacter</taxon>
    </lineage>
</organism>
<dbReference type="Proteomes" id="UP001207930">
    <property type="component" value="Unassembled WGS sequence"/>
</dbReference>
<feature type="domain" description="NADAR" evidence="3">
    <location>
        <begin position="24"/>
        <end position="183"/>
    </location>
</feature>
<evidence type="ECO:0000313" key="5">
    <source>
        <dbReference type="Proteomes" id="UP001207930"/>
    </source>
</evidence>
<reference evidence="4 5" key="1">
    <citation type="submission" date="2022-10" db="EMBL/GenBank/DDBJ databases">
        <title>Luteolibacter flavescens strain MCCC 1K03193, whole genome shotgun sequencing project.</title>
        <authorList>
            <person name="Zhao G."/>
            <person name="Shen L."/>
        </authorList>
    </citation>
    <scope>NUCLEOTIDE SEQUENCE [LARGE SCALE GENOMIC DNA]</scope>
    <source>
        <strain evidence="4 5">MCCC 1K03193</strain>
    </source>
</reference>
<accession>A0ABT3FST5</accession>
<dbReference type="InterPro" id="IPR037238">
    <property type="entry name" value="YbiA-like_sf"/>
</dbReference>
<comment type="catalytic activity">
    <reaction evidence="2">
        <text>2,5-diamino-6-hydroxy-4-(5-phosphoribosylamino)-pyrimidine + H2O = 2,5,6-triamino-4-hydroxypyrimidine + D-ribose 5-phosphate</text>
        <dbReference type="Rhea" id="RHEA:23436"/>
        <dbReference type="ChEBI" id="CHEBI:15377"/>
        <dbReference type="ChEBI" id="CHEBI:58614"/>
        <dbReference type="ChEBI" id="CHEBI:78346"/>
        <dbReference type="ChEBI" id="CHEBI:137796"/>
    </reaction>
</comment>
<keyword evidence="5" id="KW-1185">Reference proteome</keyword>
<dbReference type="Gene3D" id="1.10.357.40">
    <property type="entry name" value="YbiA-like"/>
    <property type="match status" value="1"/>
</dbReference>
<name>A0ABT3FST5_9BACT</name>
<evidence type="ECO:0000256" key="1">
    <source>
        <dbReference type="ARBA" id="ARBA00000022"/>
    </source>
</evidence>
<proteinExistence type="predicted"/>
<gene>
    <name evidence="4" type="ORF">OKA04_18055</name>
</gene>
<evidence type="ECO:0000256" key="2">
    <source>
        <dbReference type="ARBA" id="ARBA00000751"/>
    </source>
</evidence>
<dbReference type="InterPro" id="IPR012816">
    <property type="entry name" value="NADAR"/>
</dbReference>
<protein>
    <submittedName>
        <fullName evidence="4">NADAR family protein</fullName>
    </submittedName>
</protein>
<comment type="caution">
    <text evidence="4">The sequence shown here is derived from an EMBL/GenBank/DDBJ whole genome shotgun (WGS) entry which is preliminary data.</text>
</comment>
<evidence type="ECO:0000259" key="3">
    <source>
        <dbReference type="Pfam" id="PF08719"/>
    </source>
</evidence>
<comment type="catalytic activity">
    <reaction evidence="1">
        <text>5-amino-6-(5-phospho-D-ribosylamino)uracil + H2O = 5,6-diaminouracil + D-ribose 5-phosphate</text>
        <dbReference type="Rhea" id="RHEA:55020"/>
        <dbReference type="ChEBI" id="CHEBI:15377"/>
        <dbReference type="ChEBI" id="CHEBI:46252"/>
        <dbReference type="ChEBI" id="CHEBI:58453"/>
        <dbReference type="ChEBI" id="CHEBI:78346"/>
    </reaction>
</comment>
<dbReference type="Pfam" id="PF08719">
    <property type="entry name" value="NADAR"/>
    <property type="match status" value="1"/>
</dbReference>
<dbReference type="CDD" id="cd15457">
    <property type="entry name" value="NADAR"/>
    <property type="match status" value="1"/>
</dbReference>
<sequence length="185" mass="20986">MPGIFSLDDLLAATERGEPLKYLFFWGHTPPADGSVSKSCFSQWFPSPFTVDGICYPTAEHFMMAAKARLFGDREIEERVLKSSHPKQAKELGRKVRGFDEATWTRERYRLVVEGNLGKFSRNPPMKDFLLTTGERVLVEASPYDKIWGIGMSADHRDVENPVAWNGLNLLGFALMEVRSRLRAC</sequence>
<dbReference type="SUPFAM" id="SSF143990">
    <property type="entry name" value="YbiA-like"/>
    <property type="match status" value="1"/>
</dbReference>
<evidence type="ECO:0000313" key="4">
    <source>
        <dbReference type="EMBL" id="MCW1886648.1"/>
    </source>
</evidence>